<evidence type="ECO:0000313" key="4">
    <source>
        <dbReference type="Proteomes" id="UP001208689"/>
    </source>
</evidence>
<dbReference type="InterPro" id="IPR013783">
    <property type="entry name" value="Ig-like_fold"/>
</dbReference>
<evidence type="ECO:0000259" key="2">
    <source>
        <dbReference type="PROSITE" id="PS50093"/>
    </source>
</evidence>
<protein>
    <recommendedName>
        <fullName evidence="2">PKD domain-containing protein</fullName>
    </recommendedName>
</protein>
<keyword evidence="1" id="KW-0472">Membrane</keyword>
<dbReference type="PROSITE" id="PS50093">
    <property type="entry name" value="PKD"/>
    <property type="match status" value="1"/>
</dbReference>
<sequence>MIWVIFTNCTHLEGTLSYNTRVFPISSSIEEIVGTSDNSWSWGINVGDSLIYEFLEPQSECEYTYFKYVISEACIPNLCGDSPENSFYSVMADFYVWDYNGTVGHWLADDDFRSKTDDSTLIGNTKETGEIILNLPEFPLVFPCNTTITQMLGENLGALYDMQEFFSEEMMNINFTDYSFFTEIIDSTYDYLLNFTINPVLGAIDYLDIRLPDNISGMLDFEIHSIKSGTIPGNNLPVANVSVIQSKNEVEFYSISESEDPIINYLWQFGDGFNSTTASDIHLFNATGTYAGNLTIWDCNGDFSIQNFKIEVVSIQRLHSVPGYHSETILIVGLLAIFVYFTKMLRNIKIKFP</sequence>
<feature type="domain" description="PKD" evidence="2">
    <location>
        <begin position="253"/>
        <end position="312"/>
    </location>
</feature>
<dbReference type="InterPro" id="IPR000601">
    <property type="entry name" value="PKD_dom"/>
</dbReference>
<proteinExistence type="predicted"/>
<evidence type="ECO:0000256" key="1">
    <source>
        <dbReference type="SAM" id="Phobius"/>
    </source>
</evidence>
<name>A0ABY6HS49_9ARCH</name>
<dbReference type="Pfam" id="PF18911">
    <property type="entry name" value="PKD_4"/>
    <property type="match status" value="1"/>
</dbReference>
<dbReference type="Proteomes" id="UP001208689">
    <property type="component" value="Chromosome"/>
</dbReference>
<feature type="transmembrane region" description="Helical" evidence="1">
    <location>
        <begin position="323"/>
        <end position="341"/>
    </location>
</feature>
<dbReference type="SUPFAM" id="SSF49299">
    <property type="entry name" value="PKD domain"/>
    <property type="match status" value="1"/>
</dbReference>
<organism evidence="3 4">
    <name type="scientific">Candidatus Lokiarchaeum ossiferum</name>
    <dbReference type="NCBI Taxonomy" id="2951803"/>
    <lineage>
        <taxon>Archaea</taxon>
        <taxon>Promethearchaeati</taxon>
        <taxon>Promethearchaeota</taxon>
        <taxon>Promethearchaeia</taxon>
        <taxon>Promethearchaeales</taxon>
        <taxon>Promethearchaeaceae</taxon>
        <taxon>Candidatus Lokiarchaeum</taxon>
    </lineage>
</organism>
<keyword evidence="4" id="KW-1185">Reference proteome</keyword>
<evidence type="ECO:0000313" key="3">
    <source>
        <dbReference type="EMBL" id="UYP45376.1"/>
    </source>
</evidence>
<dbReference type="EMBL" id="CP104013">
    <property type="protein sequence ID" value="UYP45376.1"/>
    <property type="molecule type" value="Genomic_DNA"/>
</dbReference>
<reference evidence="3" key="1">
    <citation type="submission" date="2022-09" db="EMBL/GenBank/DDBJ databases">
        <title>Actin cytoskeleton and complex cell architecture in an #Asgard archaeon.</title>
        <authorList>
            <person name="Ponce Toledo R.I."/>
            <person name="Schleper C."/>
            <person name="Rodrigues Oliveira T."/>
            <person name="Wollweber F."/>
            <person name="Xu J."/>
            <person name="Rittmann S."/>
            <person name="Klingl A."/>
            <person name="Pilhofer M."/>
        </authorList>
    </citation>
    <scope>NUCLEOTIDE SEQUENCE</scope>
    <source>
        <strain evidence="3">B-35</strain>
    </source>
</reference>
<dbReference type="InterPro" id="IPR035986">
    <property type="entry name" value="PKD_dom_sf"/>
</dbReference>
<keyword evidence="1" id="KW-0812">Transmembrane</keyword>
<dbReference type="Gene3D" id="2.60.40.10">
    <property type="entry name" value="Immunoglobulins"/>
    <property type="match status" value="1"/>
</dbReference>
<accession>A0ABY6HS49</accession>
<keyword evidence="1" id="KW-1133">Transmembrane helix</keyword>
<dbReference type="CDD" id="cd00146">
    <property type="entry name" value="PKD"/>
    <property type="match status" value="1"/>
</dbReference>
<gene>
    <name evidence="3" type="ORF">NEF87_001661</name>
</gene>